<feature type="compositionally biased region" description="Basic and acidic residues" evidence="1">
    <location>
        <begin position="1"/>
        <end position="12"/>
    </location>
</feature>
<evidence type="ECO:0000313" key="2">
    <source>
        <dbReference type="EMBL" id="MFF4526992.1"/>
    </source>
</evidence>
<dbReference type="Pfam" id="PF19698">
    <property type="entry name" value="DUF6197"/>
    <property type="match status" value="1"/>
</dbReference>
<organism evidence="2 3">
    <name type="scientific">Streptomyces bluensis</name>
    <dbReference type="NCBI Taxonomy" id="33897"/>
    <lineage>
        <taxon>Bacteria</taxon>
        <taxon>Bacillati</taxon>
        <taxon>Actinomycetota</taxon>
        <taxon>Actinomycetes</taxon>
        <taxon>Kitasatosporales</taxon>
        <taxon>Streptomycetaceae</taxon>
        <taxon>Streptomyces</taxon>
    </lineage>
</organism>
<protein>
    <submittedName>
        <fullName evidence="2">Uncharacterized protein</fullName>
    </submittedName>
</protein>
<dbReference type="InterPro" id="IPR045677">
    <property type="entry name" value="DUF6197"/>
</dbReference>
<sequence length="171" mass="18933">MAVDQVTRERAARTNAAPLAPTSPTRPVPAPAARPAAPAAPEYPSRLHQLIPRGARNLMAAWGWWQNPTPLKPSDHLAQTLAVLDRYGWCRSLDFSPTGRMCIRGAQTFLEHTGHVTPAARARAVDYMQQTLQEHGIHEPFFAWNDPPERTFPEVKTLITQSIAAARKNGE</sequence>
<evidence type="ECO:0000256" key="1">
    <source>
        <dbReference type="SAM" id="MobiDB-lite"/>
    </source>
</evidence>
<reference evidence="2 3" key="1">
    <citation type="submission" date="2024-10" db="EMBL/GenBank/DDBJ databases">
        <title>The Natural Products Discovery Center: Release of the First 8490 Sequenced Strains for Exploring Actinobacteria Biosynthetic Diversity.</title>
        <authorList>
            <person name="Kalkreuter E."/>
            <person name="Kautsar S.A."/>
            <person name="Yang D."/>
            <person name="Bader C.D."/>
            <person name="Teijaro C.N."/>
            <person name="Fluegel L."/>
            <person name="Davis C.M."/>
            <person name="Simpson J.R."/>
            <person name="Lauterbach L."/>
            <person name="Steele A.D."/>
            <person name="Gui C."/>
            <person name="Meng S."/>
            <person name="Li G."/>
            <person name="Viehrig K."/>
            <person name="Ye F."/>
            <person name="Su P."/>
            <person name="Kiefer A.F."/>
            <person name="Nichols A."/>
            <person name="Cepeda A.J."/>
            <person name="Yan W."/>
            <person name="Fan B."/>
            <person name="Jiang Y."/>
            <person name="Adhikari A."/>
            <person name="Zheng C.-J."/>
            <person name="Schuster L."/>
            <person name="Cowan T.M."/>
            <person name="Smanski M.J."/>
            <person name="Chevrette M.G."/>
            <person name="De Carvalho L.P.S."/>
            <person name="Shen B."/>
        </authorList>
    </citation>
    <scope>NUCLEOTIDE SEQUENCE [LARGE SCALE GENOMIC DNA]</scope>
    <source>
        <strain evidence="2 3">NPDC001390</strain>
    </source>
</reference>
<dbReference type="Proteomes" id="UP001602058">
    <property type="component" value="Unassembled WGS sequence"/>
</dbReference>
<comment type="caution">
    <text evidence="2">The sequence shown here is derived from an EMBL/GenBank/DDBJ whole genome shotgun (WGS) entry which is preliminary data.</text>
</comment>
<evidence type="ECO:0000313" key="3">
    <source>
        <dbReference type="Proteomes" id="UP001602058"/>
    </source>
</evidence>
<accession>A0ABW6UU48</accession>
<name>A0ABW6UU48_9ACTN</name>
<feature type="region of interest" description="Disordered" evidence="1">
    <location>
        <begin position="1"/>
        <end position="41"/>
    </location>
</feature>
<keyword evidence="3" id="KW-1185">Reference proteome</keyword>
<dbReference type="RefSeq" id="WP_351086092.1">
    <property type="nucleotide sequence ID" value="NZ_JBEOZG010000037.1"/>
</dbReference>
<gene>
    <name evidence="2" type="ORF">ACFY1D_37105</name>
</gene>
<proteinExistence type="predicted"/>
<dbReference type="EMBL" id="JBIAWJ010000031">
    <property type="protein sequence ID" value="MFF4526992.1"/>
    <property type="molecule type" value="Genomic_DNA"/>
</dbReference>